<evidence type="ECO:0000313" key="3">
    <source>
        <dbReference type="Proteomes" id="UP001199322"/>
    </source>
</evidence>
<reference evidence="2" key="1">
    <citation type="submission" date="2018-06" db="EMBL/GenBank/DDBJ databases">
        <authorList>
            <person name="O'Rourke A."/>
        </authorList>
    </citation>
    <scope>NUCLEOTIDE SEQUENCE</scope>
    <source>
        <strain evidence="2">132550021-3</strain>
    </source>
</reference>
<comment type="caution">
    <text evidence="2">The sequence shown here is derived from an EMBL/GenBank/DDBJ whole genome shotgun (WGS) entry which is preliminary data.</text>
</comment>
<name>A0AAW4Q8Z2_RALPI</name>
<dbReference type="Proteomes" id="UP001199322">
    <property type="component" value="Unassembled WGS sequence"/>
</dbReference>
<keyword evidence="1" id="KW-1133">Transmembrane helix</keyword>
<feature type="transmembrane region" description="Helical" evidence="1">
    <location>
        <begin position="33"/>
        <end position="53"/>
    </location>
</feature>
<accession>A0AAW4Q8Z2</accession>
<gene>
    <name evidence="2" type="ORF">DEE74_15780</name>
</gene>
<keyword evidence="1" id="KW-0812">Transmembrane</keyword>
<organism evidence="2 3">
    <name type="scientific">Ralstonia pickettii</name>
    <name type="common">Burkholderia pickettii</name>
    <dbReference type="NCBI Taxonomy" id="329"/>
    <lineage>
        <taxon>Bacteria</taxon>
        <taxon>Pseudomonadati</taxon>
        <taxon>Pseudomonadota</taxon>
        <taxon>Betaproteobacteria</taxon>
        <taxon>Burkholderiales</taxon>
        <taxon>Burkholderiaceae</taxon>
        <taxon>Ralstonia</taxon>
    </lineage>
</organism>
<evidence type="ECO:0000313" key="2">
    <source>
        <dbReference type="EMBL" id="MBX3891325.1"/>
    </source>
</evidence>
<dbReference type="AlphaFoldDB" id="A0AAW4Q8Z2"/>
<dbReference type="EMBL" id="QGBI01000014">
    <property type="protein sequence ID" value="MBX3891325.1"/>
    <property type="molecule type" value="Genomic_DNA"/>
</dbReference>
<keyword evidence="1" id="KW-0472">Membrane</keyword>
<proteinExistence type="predicted"/>
<protein>
    <submittedName>
        <fullName evidence="2">Uncharacterized protein</fullName>
    </submittedName>
</protein>
<sequence>MNSNALCLSLGIILGMNINQFFGFLHSVSGGSWAMNAVLALPVLVCIVTGVVLKRKTAVHS</sequence>
<dbReference type="RefSeq" id="WP_025584495.1">
    <property type="nucleotide sequence ID" value="NZ_QGAQ01000014.1"/>
</dbReference>
<evidence type="ECO:0000256" key="1">
    <source>
        <dbReference type="SAM" id="Phobius"/>
    </source>
</evidence>